<feature type="binding site" evidence="5">
    <location>
        <position position="189"/>
    </location>
    <ligand>
        <name>ATP</name>
        <dbReference type="ChEBI" id="CHEBI:30616"/>
    </ligand>
</feature>
<evidence type="ECO:0000313" key="8">
    <source>
        <dbReference type="EMBL" id="SDD81129.1"/>
    </source>
</evidence>
<dbReference type="NCBIfam" id="NF004679">
    <property type="entry name" value="PRK06019.1-5"/>
    <property type="match status" value="1"/>
</dbReference>
<dbReference type="Pfam" id="PF22660">
    <property type="entry name" value="RS_preATP-grasp-like"/>
    <property type="match status" value="1"/>
</dbReference>
<feature type="domain" description="ATP-grasp" evidence="7">
    <location>
        <begin position="110"/>
        <end position="296"/>
    </location>
</feature>
<dbReference type="UniPathway" id="UPA00074">
    <property type="reaction ID" value="UER00942"/>
</dbReference>
<dbReference type="EC" id="6.3.4.18" evidence="5 6"/>
<dbReference type="GO" id="GO:0006189">
    <property type="term" value="P:'de novo' IMP biosynthetic process"/>
    <property type="evidence" value="ECO:0007669"/>
    <property type="project" value="UniProtKB-UniRule"/>
</dbReference>
<sequence length="358" mass="38141">MTVIPPGSTLGILGGGQLGRMTAQAAARLGYDCVILTPEEDSPAARVAREAIVAPYDDPAALEMLARIADAVTVEFENVPAGVLEILASHIPTRPGRMALETAQDRIREKAFFNTVGIDTAPWRPVHTARDLRAALADLGTPAVLKTARLGYDGKGQIRLEAGSDPAAAWEALNTDAAILEGFVDFSMEISVIVARGPDGHMETYDAVQNIHTNHILDTTIAPAPLPAGQRAAARLMARNAAEALDLVGLLALEMFVTPDGHLLANEMAPRPHNSGHWTLDGCVTDQFEQLVRAVCGLPLGLTAPTVHEARMTNLLGESAADWAAILSDPTAKLHLYGKRAARPGRKMGHVTRLKPHM</sequence>
<dbReference type="InterPro" id="IPR016185">
    <property type="entry name" value="PreATP-grasp_dom_sf"/>
</dbReference>
<dbReference type="InterPro" id="IPR054350">
    <property type="entry name" value="PurT/PurK_preATP-grasp"/>
</dbReference>
<dbReference type="EMBL" id="FNAP01000001">
    <property type="protein sequence ID" value="SDD81129.1"/>
    <property type="molecule type" value="Genomic_DNA"/>
</dbReference>
<reference evidence="8 9" key="1">
    <citation type="submission" date="2016-10" db="EMBL/GenBank/DDBJ databases">
        <authorList>
            <person name="de Groot N.N."/>
        </authorList>
    </citation>
    <scope>NUCLEOTIDE SEQUENCE [LARGE SCALE GENOMIC DNA]</scope>
    <source>
        <strain evidence="8 9">ATCC 700224</strain>
    </source>
</reference>
<keyword evidence="3 5" id="KW-0658">Purine biosynthesis</keyword>
<dbReference type="GO" id="GO:0004638">
    <property type="term" value="F:phosphoribosylaminoimidazole carboxylase activity"/>
    <property type="evidence" value="ECO:0007669"/>
    <property type="project" value="InterPro"/>
</dbReference>
<dbReference type="PROSITE" id="PS50975">
    <property type="entry name" value="ATP_GRASP"/>
    <property type="match status" value="1"/>
</dbReference>
<evidence type="ECO:0000256" key="5">
    <source>
        <dbReference type="HAMAP-Rule" id="MF_01928"/>
    </source>
</evidence>
<evidence type="ECO:0000313" key="9">
    <source>
        <dbReference type="Proteomes" id="UP000199412"/>
    </source>
</evidence>
<dbReference type="GO" id="GO:0034028">
    <property type="term" value="F:5-(carboxyamino)imidazole ribonucleotide synthase activity"/>
    <property type="evidence" value="ECO:0007669"/>
    <property type="project" value="UniProtKB-UniRule"/>
</dbReference>
<organism evidence="8 9">
    <name type="scientific">Rhodospira trueperi</name>
    <dbReference type="NCBI Taxonomy" id="69960"/>
    <lineage>
        <taxon>Bacteria</taxon>
        <taxon>Pseudomonadati</taxon>
        <taxon>Pseudomonadota</taxon>
        <taxon>Alphaproteobacteria</taxon>
        <taxon>Rhodospirillales</taxon>
        <taxon>Rhodospirillaceae</taxon>
        <taxon>Rhodospira</taxon>
    </lineage>
</organism>
<dbReference type="OrthoDB" id="9804625at2"/>
<comment type="pathway">
    <text evidence="5 6">Purine metabolism; IMP biosynthesis via de novo pathway; 5-amino-1-(5-phospho-D-ribosyl)imidazole-4-carboxylate from 5-amino-1-(5-phospho-D-ribosyl)imidazole (N5-CAIR route): step 1/2.</text>
</comment>
<evidence type="ECO:0000256" key="1">
    <source>
        <dbReference type="ARBA" id="ARBA00022598"/>
    </source>
</evidence>
<dbReference type="InterPro" id="IPR040686">
    <property type="entry name" value="PurK_C"/>
</dbReference>
<comment type="catalytic activity">
    <reaction evidence="5 6">
        <text>5-amino-1-(5-phospho-beta-D-ribosyl)imidazole + hydrogencarbonate + ATP = 5-carboxyamino-1-(5-phospho-D-ribosyl)imidazole + ADP + phosphate + 2 H(+)</text>
        <dbReference type="Rhea" id="RHEA:19317"/>
        <dbReference type="ChEBI" id="CHEBI:15378"/>
        <dbReference type="ChEBI" id="CHEBI:17544"/>
        <dbReference type="ChEBI" id="CHEBI:30616"/>
        <dbReference type="ChEBI" id="CHEBI:43474"/>
        <dbReference type="ChEBI" id="CHEBI:58730"/>
        <dbReference type="ChEBI" id="CHEBI:137981"/>
        <dbReference type="ChEBI" id="CHEBI:456216"/>
        <dbReference type="EC" id="6.3.4.18"/>
    </reaction>
</comment>
<feature type="binding site" evidence="5">
    <location>
        <position position="212"/>
    </location>
    <ligand>
        <name>ATP</name>
        <dbReference type="ChEBI" id="CHEBI:30616"/>
    </ligand>
</feature>
<dbReference type="STRING" id="69960.SAMN05421720_101614"/>
<dbReference type="Gene3D" id="3.30.1490.20">
    <property type="entry name" value="ATP-grasp fold, A domain"/>
    <property type="match status" value="1"/>
</dbReference>
<feature type="binding site" evidence="5">
    <location>
        <begin position="266"/>
        <end position="267"/>
    </location>
    <ligand>
        <name>ATP</name>
        <dbReference type="ChEBI" id="CHEBI:30616"/>
    </ligand>
</feature>
<dbReference type="NCBIfam" id="NF004675">
    <property type="entry name" value="PRK06019.1-1"/>
    <property type="match status" value="1"/>
</dbReference>
<dbReference type="HAMAP" id="MF_01928">
    <property type="entry name" value="PurK"/>
    <property type="match status" value="1"/>
</dbReference>
<feature type="binding site" evidence="5">
    <location>
        <begin position="181"/>
        <end position="184"/>
    </location>
    <ligand>
        <name>ATP</name>
        <dbReference type="ChEBI" id="CHEBI:30616"/>
    </ligand>
</feature>
<dbReference type="AlphaFoldDB" id="A0A1G6XSF0"/>
<dbReference type="InterPro" id="IPR005875">
    <property type="entry name" value="PurK"/>
</dbReference>
<dbReference type="Gene3D" id="3.40.50.20">
    <property type="match status" value="1"/>
</dbReference>
<dbReference type="Pfam" id="PF17769">
    <property type="entry name" value="PurK_C"/>
    <property type="match status" value="1"/>
</dbReference>
<dbReference type="PANTHER" id="PTHR11609:SF5">
    <property type="entry name" value="PHOSPHORIBOSYLAMINOIMIDAZOLE CARBOXYLASE"/>
    <property type="match status" value="1"/>
</dbReference>
<dbReference type="SUPFAM" id="SSF52440">
    <property type="entry name" value="PreATP-grasp domain"/>
    <property type="match status" value="1"/>
</dbReference>
<dbReference type="FunFam" id="3.30.470.20:FF:000029">
    <property type="entry name" value="N5-carboxyaminoimidazole ribonucleotide synthase"/>
    <property type="match status" value="1"/>
</dbReference>
<dbReference type="GO" id="GO:0046872">
    <property type="term" value="F:metal ion binding"/>
    <property type="evidence" value="ECO:0007669"/>
    <property type="project" value="InterPro"/>
</dbReference>
<dbReference type="InterPro" id="IPR003135">
    <property type="entry name" value="ATP-grasp_carboxylate-amine"/>
</dbReference>
<comment type="similarity">
    <text evidence="5 6">Belongs to the PurK/PurT family.</text>
</comment>
<keyword evidence="4 5" id="KW-0067">ATP-binding</keyword>
<dbReference type="GO" id="GO:0005829">
    <property type="term" value="C:cytosol"/>
    <property type="evidence" value="ECO:0007669"/>
    <property type="project" value="TreeGrafter"/>
</dbReference>
<dbReference type="SUPFAM" id="SSF51246">
    <property type="entry name" value="Rudiment single hybrid motif"/>
    <property type="match status" value="1"/>
</dbReference>
<dbReference type="SUPFAM" id="SSF56059">
    <property type="entry name" value="Glutathione synthetase ATP-binding domain-like"/>
    <property type="match status" value="1"/>
</dbReference>
<proteinExistence type="inferred from homology"/>
<evidence type="ECO:0000256" key="3">
    <source>
        <dbReference type="ARBA" id="ARBA00022755"/>
    </source>
</evidence>
<dbReference type="RefSeq" id="WP_092781812.1">
    <property type="nucleotide sequence ID" value="NZ_FNAP01000001.1"/>
</dbReference>
<evidence type="ECO:0000256" key="4">
    <source>
        <dbReference type="ARBA" id="ARBA00022840"/>
    </source>
</evidence>
<protein>
    <recommendedName>
        <fullName evidence="5 6">N5-carboxyaminoimidazole ribonucleotide synthase</fullName>
        <shortName evidence="5 6">N5-CAIR synthase</shortName>
        <ecNumber evidence="5 6">6.3.4.18</ecNumber>
    </recommendedName>
    <alternativeName>
        <fullName evidence="5 6">5-(carboxyamino)imidazole ribonucleotide synthetase</fullName>
    </alternativeName>
</protein>
<comment type="function">
    <text evidence="5">Catalyzes the ATP-dependent conversion of 5-aminoimidazole ribonucleotide (AIR) and HCO(3)(-) to N5-carboxyaminoimidazole ribonucleotide (N5-CAIR).</text>
</comment>
<dbReference type="InterPro" id="IPR011054">
    <property type="entry name" value="Rudment_hybrid_motif"/>
</dbReference>
<dbReference type="GO" id="GO:0005524">
    <property type="term" value="F:ATP binding"/>
    <property type="evidence" value="ECO:0007669"/>
    <property type="project" value="UniProtKB-UniRule"/>
</dbReference>
<dbReference type="Proteomes" id="UP000199412">
    <property type="component" value="Unassembled WGS sequence"/>
</dbReference>
<feature type="binding site" evidence="5">
    <location>
        <begin position="151"/>
        <end position="157"/>
    </location>
    <ligand>
        <name>ATP</name>
        <dbReference type="ChEBI" id="CHEBI:30616"/>
    </ligand>
</feature>
<evidence type="ECO:0000256" key="6">
    <source>
        <dbReference type="RuleBase" id="RU361200"/>
    </source>
</evidence>
<keyword evidence="1 5" id="KW-0436">Ligase</keyword>
<dbReference type="Gene3D" id="3.30.470.20">
    <property type="entry name" value="ATP-grasp fold, B domain"/>
    <property type="match status" value="1"/>
</dbReference>
<comment type="subunit">
    <text evidence="5 6">Homodimer.</text>
</comment>
<name>A0A1G6XSF0_9PROT</name>
<dbReference type="InterPro" id="IPR013815">
    <property type="entry name" value="ATP_grasp_subdomain_1"/>
</dbReference>
<gene>
    <name evidence="5 6" type="primary">purK</name>
    <name evidence="8" type="ORF">SAMN05421720_101614</name>
</gene>
<dbReference type="FunFam" id="3.30.1490.20:FF:000015">
    <property type="entry name" value="N5-carboxyaminoimidazole ribonucleotide synthase"/>
    <property type="match status" value="1"/>
</dbReference>
<accession>A0A1G6XSF0</accession>
<dbReference type="InterPro" id="IPR011761">
    <property type="entry name" value="ATP-grasp"/>
</dbReference>
<keyword evidence="9" id="KW-1185">Reference proteome</keyword>
<dbReference type="Pfam" id="PF02222">
    <property type="entry name" value="ATP-grasp"/>
    <property type="match status" value="1"/>
</dbReference>
<keyword evidence="2 5" id="KW-0547">Nucleotide-binding</keyword>
<feature type="binding site" evidence="5">
    <location>
        <position position="106"/>
    </location>
    <ligand>
        <name>ATP</name>
        <dbReference type="ChEBI" id="CHEBI:30616"/>
    </ligand>
</feature>
<evidence type="ECO:0000256" key="2">
    <source>
        <dbReference type="ARBA" id="ARBA00022741"/>
    </source>
</evidence>
<dbReference type="PANTHER" id="PTHR11609">
    <property type="entry name" value="PURINE BIOSYNTHESIS PROTEIN 6/7, PUR6/7"/>
    <property type="match status" value="1"/>
</dbReference>
<dbReference type="NCBIfam" id="TIGR01161">
    <property type="entry name" value="purK"/>
    <property type="match status" value="1"/>
</dbReference>
<comment type="function">
    <text evidence="6">Catalyzes the ATP-dependent conversion of 5-aminoimidazole ribonucleotide (AIR) and HCO(3)- to N5-carboxyaminoimidazole ribonucleotide (N5-CAIR).</text>
</comment>
<feature type="binding site" evidence="5">
    <location>
        <position position="146"/>
    </location>
    <ligand>
        <name>ATP</name>
        <dbReference type="ChEBI" id="CHEBI:30616"/>
    </ligand>
</feature>
<dbReference type="NCBIfam" id="NF004676">
    <property type="entry name" value="PRK06019.1-2"/>
    <property type="match status" value="1"/>
</dbReference>
<evidence type="ECO:0000259" key="7">
    <source>
        <dbReference type="PROSITE" id="PS50975"/>
    </source>
</evidence>